<dbReference type="PANTHER" id="PTHR38342:SF1">
    <property type="entry name" value="SLR5037 PROTEIN"/>
    <property type="match status" value="1"/>
</dbReference>
<feature type="domain" description="DUF302" evidence="1">
    <location>
        <begin position="35"/>
        <end position="97"/>
    </location>
</feature>
<evidence type="ECO:0000313" key="2">
    <source>
        <dbReference type="EMBL" id="MBF4692654.1"/>
    </source>
</evidence>
<dbReference type="RefSeq" id="WP_194700895.1">
    <property type="nucleotide sequence ID" value="NZ_JADKNH010000003.1"/>
</dbReference>
<name>A0ABR9ZQD0_9FIRM</name>
<comment type="caution">
    <text evidence="2">The sequence shown here is derived from an EMBL/GenBank/DDBJ whole genome shotgun (WGS) entry which is preliminary data.</text>
</comment>
<dbReference type="Gene3D" id="3.30.310.70">
    <property type="entry name" value="TT1751-like domain"/>
    <property type="match status" value="1"/>
</dbReference>
<evidence type="ECO:0000259" key="1">
    <source>
        <dbReference type="Pfam" id="PF03625"/>
    </source>
</evidence>
<sequence length="139" mass="15781">MNVNYKMKSHKSFEDTIEDLVESLKEHEFGVLWTFDLKGKLIEKGMDYDRQYTILEVCNPKQARDVLNVNHEAGFFLPCKIIVYENHGDVYVGMPRPTSLIGLLGDSALASAAETVESNLKTAILKSCEVFNDKDLKHQ</sequence>
<accession>A0ABR9ZQD0</accession>
<dbReference type="Proteomes" id="UP000614200">
    <property type="component" value="Unassembled WGS sequence"/>
</dbReference>
<dbReference type="InterPro" id="IPR016796">
    <property type="entry name" value="UCP021774"/>
</dbReference>
<dbReference type="EMBL" id="JADKNH010000003">
    <property type="protein sequence ID" value="MBF4692654.1"/>
    <property type="molecule type" value="Genomic_DNA"/>
</dbReference>
<keyword evidence="3" id="KW-1185">Reference proteome</keyword>
<dbReference type="Pfam" id="PF03625">
    <property type="entry name" value="DUF302"/>
    <property type="match status" value="1"/>
</dbReference>
<dbReference type="InterPro" id="IPR035923">
    <property type="entry name" value="TT1751-like_sf"/>
</dbReference>
<gene>
    <name evidence="2" type="ORF">ISU02_05970</name>
</gene>
<dbReference type="CDD" id="cd14797">
    <property type="entry name" value="DUF302"/>
    <property type="match status" value="1"/>
</dbReference>
<proteinExistence type="predicted"/>
<dbReference type="InterPro" id="IPR005180">
    <property type="entry name" value="DUF302"/>
</dbReference>
<dbReference type="SUPFAM" id="SSF103247">
    <property type="entry name" value="TT1751-like"/>
    <property type="match status" value="1"/>
</dbReference>
<dbReference type="PANTHER" id="PTHR38342">
    <property type="entry name" value="SLR5037 PROTEIN"/>
    <property type="match status" value="1"/>
</dbReference>
<protein>
    <submittedName>
        <fullName evidence="2">DUF302 domain-containing protein</fullName>
    </submittedName>
</protein>
<dbReference type="PIRSF" id="PIRSF021774">
    <property type="entry name" value="UCP021774"/>
    <property type="match status" value="1"/>
</dbReference>
<organism evidence="2 3">
    <name type="scientific">Fusibacter ferrireducens</name>
    <dbReference type="NCBI Taxonomy" id="2785058"/>
    <lineage>
        <taxon>Bacteria</taxon>
        <taxon>Bacillati</taxon>
        <taxon>Bacillota</taxon>
        <taxon>Clostridia</taxon>
        <taxon>Eubacteriales</taxon>
        <taxon>Eubacteriales Family XII. Incertae Sedis</taxon>
        <taxon>Fusibacter</taxon>
    </lineage>
</organism>
<evidence type="ECO:0000313" key="3">
    <source>
        <dbReference type="Proteomes" id="UP000614200"/>
    </source>
</evidence>
<reference evidence="2 3" key="1">
    <citation type="submission" date="2020-11" db="EMBL/GenBank/DDBJ databases">
        <title>Fusibacter basophilias sp. nov.</title>
        <authorList>
            <person name="Qiu D."/>
        </authorList>
    </citation>
    <scope>NUCLEOTIDE SEQUENCE [LARGE SCALE GENOMIC DNA]</scope>
    <source>
        <strain evidence="2 3">Q10-2</strain>
    </source>
</reference>